<dbReference type="CDD" id="cd18602">
    <property type="entry name" value="ABC_6TM_SUR1_D2_like"/>
    <property type="match status" value="1"/>
</dbReference>
<dbReference type="OrthoDB" id="6500128at2759"/>
<dbReference type="Pfam" id="PF00664">
    <property type="entry name" value="ABC_membrane"/>
    <property type="match status" value="2"/>
</dbReference>
<organism evidence="11 12">
    <name type="scientific">Patiria miniata</name>
    <name type="common">Bat star</name>
    <name type="synonym">Asterina miniata</name>
    <dbReference type="NCBI Taxonomy" id="46514"/>
    <lineage>
        <taxon>Eukaryota</taxon>
        <taxon>Metazoa</taxon>
        <taxon>Echinodermata</taxon>
        <taxon>Eleutherozoa</taxon>
        <taxon>Asterozoa</taxon>
        <taxon>Asteroidea</taxon>
        <taxon>Valvatacea</taxon>
        <taxon>Valvatida</taxon>
        <taxon>Asterinidae</taxon>
        <taxon>Patiria</taxon>
    </lineage>
</organism>
<feature type="transmembrane region" description="Helical" evidence="8">
    <location>
        <begin position="391"/>
        <end position="412"/>
    </location>
</feature>
<dbReference type="PANTHER" id="PTHR24223">
    <property type="entry name" value="ATP-BINDING CASSETTE SUB-FAMILY C"/>
    <property type="match status" value="1"/>
</dbReference>
<dbReference type="FunFam" id="3.40.50.300:FF:002366">
    <property type="entry name" value="Uncharacterized protein"/>
    <property type="match status" value="1"/>
</dbReference>
<dbReference type="GO" id="GO:0005524">
    <property type="term" value="F:ATP binding"/>
    <property type="evidence" value="ECO:0007669"/>
    <property type="project" value="UniProtKB-KW"/>
</dbReference>
<dbReference type="InterPro" id="IPR017871">
    <property type="entry name" value="ABC_transporter-like_CS"/>
</dbReference>
<keyword evidence="12" id="KW-1185">Reference proteome</keyword>
<dbReference type="OMA" id="MVSVYLQ"/>
<keyword evidence="4" id="KW-0547">Nucleotide-binding</keyword>
<accession>A0A913ZGD4</accession>
<evidence type="ECO:0000256" key="8">
    <source>
        <dbReference type="SAM" id="Phobius"/>
    </source>
</evidence>
<feature type="domain" description="ABC transporter" evidence="9">
    <location>
        <begin position="749"/>
        <end position="977"/>
    </location>
</feature>
<feature type="domain" description="ABC transporter" evidence="9">
    <location>
        <begin position="1375"/>
        <end position="1609"/>
    </location>
</feature>
<feature type="transmembrane region" description="Helical" evidence="8">
    <location>
        <begin position="215"/>
        <end position="234"/>
    </location>
</feature>
<name>A0A913ZGD4_PATMI</name>
<evidence type="ECO:0000259" key="10">
    <source>
        <dbReference type="PROSITE" id="PS50929"/>
    </source>
</evidence>
<dbReference type="InterPro" id="IPR003439">
    <property type="entry name" value="ABC_transporter-like_ATP-bd"/>
</dbReference>
<dbReference type="GeneID" id="119723501"/>
<dbReference type="CDD" id="cd03250">
    <property type="entry name" value="ABCC_MRP_domain1"/>
    <property type="match status" value="1"/>
</dbReference>
<dbReference type="SUPFAM" id="SSF52540">
    <property type="entry name" value="P-loop containing nucleoside triphosphate hydrolases"/>
    <property type="match status" value="2"/>
</dbReference>
<evidence type="ECO:0000256" key="1">
    <source>
        <dbReference type="ARBA" id="ARBA00004141"/>
    </source>
</evidence>
<evidence type="ECO:0000313" key="11">
    <source>
        <dbReference type="EnsemblMetazoa" id="XP_038050111.1"/>
    </source>
</evidence>
<dbReference type="SUPFAM" id="SSF90123">
    <property type="entry name" value="ABC transporter transmembrane region"/>
    <property type="match status" value="2"/>
</dbReference>
<dbReference type="Proteomes" id="UP000887568">
    <property type="component" value="Unplaced"/>
</dbReference>
<dbReference type="EnsemblMetazoa" id="XM_038194183.1">
    <property type="protein sequence ID" value="XP_038050111.1"/>
    <property type="gene ID" value="LOC119723501"/>
</dbReference>
<dbReference type="FunFam" id="1.20.1560.10:FF:000006">
    <property type="entry name" value="ATP-binding cassette, sub-family C (CFTR/MRP), member 9"/>
    <property type="match status" value="1"/>
</dbReference>
<dbReference type="GO" id="GO:0016887">
    <property type="term" value="F:ATP hydrolysis activity"/>
    <property type="evidence" value="ECO:0007669"/>
    <property type="project" value="InterPro"/>
</dbReference>
<dbReference type="PROSITE" id="PS50893">
    <property type="entry name" value="ABC_TRANSPORTER_2"/>
    <property type="match status" value="2"/>
</dbReference>
<evidence type="ECO:0000256" key="5">
    <source>
        <dbReference type="ARBA" id="ARBA00022840"/>
    </source>
</evidence>
<dbReference type="Gene3D" id="1.20.1560.10">
    <property type="entry name" value="ABC transporter type 1, transmembrane domain"/>
    <property type="match status" value="2"/>
</dbReference>
<evidence type="ECO:0000256" key="6">
    <source>
        <dbReference type="ARBA" id="ARBA00022989"/>
    </source>
</evidence>
<dbReference type="InterPro" id="IPR050173">
    <property type="entry name" value="ABC_transporter_C-like"/>
</dbReference>
<feature type="domain" description="ABC transmembrane type-1" evidence="10">
    <location>
        <begin position="343"/>
        <end position="641"/>
    </location>
</feature>
<dbReference type="Gene3D" id="3.40.50.300">
    <property type="entry name" value="P-loop containing nucleotide triphosphate hydrolases"/>
    <property type="match status" value="2"/>
</dbReference>
<feature type="transmembrane region" description="Helical" evidence="8">
    <location>
        <begin position="181"/>
        <end position="203"/>
    </location>
</feature>
<feature type="transmembrane region" description="Helical" evidence="8">
    <location>
        <begin position="500"/>
        <end position="522"/>
    </location>
</feature>
<feature type="transmembrane region" description="Helical" evidence="8">
    <location>
        <begin position="151"/>
        <end position="169"/>
    </location>
</feature>
<dbReference type="CDD" id="cd03244">
    <property type="entry name" value="ABCC_MRP_domain2"/>
    <property type="match status" value="1"/>
</dbReference>
<evidence type="ECO:0000256" key="2">
    <source>
        <dbReference type="ARBA" id="ARBA00022448"/>
    </source>
</evidence>
<evidence type="ECO:0000313" key="12">
    <source>
        <dbReference type="Proteomes" id="UP000887568"/>
    </source>
</evidence>
<dbReference type="PROSITE" id="PS00211">
    <property type="entry name" value="ABC_TRANSPORTER_1"/>
    <property type="match status" value="1"/>
</dbReference>
<reference evidence="11" key="1">
    <citation type="submission" date="2022-11" db="UniProtKB">
        <authorList>
            <consortium name="EnsemblMetazoa"/>
        </authorList>
    </citation>
    <scope>IDENTIFICATION</scope>
</reference>
<protein>
    <submittedName>
        <fullName evidence="11">Uncharacterized protein</fullName>
    </submittedName>
</protein>
<evidence type="ECO:0000256" key="7">
    <source>
        <dbReference type="ARBA" id="ARBA00023136"/>
    </source>
</evidence>
<keyword evidence="3 8" id="KW-0812">Transmembrane</keyword>
<dbReference type="InterPro" id="IPR027417">
    <property type="entry name" value="P-loop_NTPase"/>
</dbReference>
<keyword evidence="2" id="KW-0813">Transport</keyword>
<dbReference type="GO" id="GO:0016020">
    <property type="term" value="C:membrane"/>
    <property type="evidence" value="ECO:0007669"/>
    <property type="project" value="UniProtKB-SubCell"/>
</dbReference>
<feature type="transmembrane region" description="Helical" evidence="8">
    <location>
        <begin position="342"/>
        <end position="371"/>
    </location>
</feature>
<dbReference type="SMART" id="SM00382">
    <property type="entry name" value="AAA"/>
    <property type="match status" value="2"/>
</dbReference>
<dbReference type="PANTHER" id="PTHR24223:SF461">
    <property type="entry name" value="ATP-BINDING CASSETTE SUB-FAMILY C MEMBER SUR"/>
    <property type="match status" value="1"/>
</dbReference>
<dbReference type="RefSeq" id="XP_038050111.1">
    <property type="nucleotide sequence ID" value="XM_038194183.1"/>
</dbReference>
<dbReference type="GO" id="GO:0140359">
    <property type="term" value="F:ABC-type transporter activity"/>
    <property type="evidence" value="ECO:0007669"/>
    <property type="project" value="InterPro"/>
</dbReference>
<evidence type="ECO:0000259" key="9">
    <source>
        <dbReference type="PROSITE" id="PS50893"/>
    </source>
</evidence>
<feature type="transmembrane region" description="Helical" evidence="8">
    <location>
        <begin position="67"/>
        <end position="90"/>
    </location>
</feature>
<sequence length="1612" mass="179595">MEAPLTMQLQFTQRGRNTNDLRFETWKQPTMDGPNETVDDPWKWFCCSNSSLWTNNDVVRTVCLIDVANFICHTACFALSSLILLILACYSFRNGWDVKYLKRYPLHSAQWILMLLVILLDLFSVSEGLLTDESFRVNGLTGIAYPTQPHLYIPQLCALASAFMAMLCYHFMEAWRLPQLAWLLMVYWGVSLIGEVLHLLGIIRLELGSVAVLRFDLSVLSLVVYFGLFALQVNNIRVKVCRSKVTSHKNHPLAPQDTMKFTQEFSSFISEVTYWWLNWVFRLGYKRPLEMEDLGQLPEVHSASYIHEKFKEAFKKEQERAKYKGLKPSLWRVYWAVHGWRLVFALFLKLTGDMCGFVGPLALNGIILWVGKVKDGSQVPSEPHFITVLEFFQHGLVLVAVTFIVACIRTLLLQTFEYWCSLVGIHIRSAIQTMVFEKSLRISTFVLSSGEMTTGQITNHMSTDAMNVSGMVEFLCWMLTMPIQVGVTVMLLIFQLGYSAALGMVIFIFIIPMQIVMGSYMAKLEEQSLGLSDKRLKLSSEVLQGIKLLKMYGWEDLFGSEITKIRRSEIWVMGKASVCYGVIGSITEAAPLLVTLVSFGTFTALSGEVLTPDVAFSCLSLFMLLTEPLFLFPMALLVTVSGAISTGRLAAFLAAPEVDMKTLEAIKVKKQEAPEVVGSREMHTPDNDMDPDVHFTDGDTEAPLLKTKARCFKDASLHSLVSQDTTCSYGSTDSSSLDSLTGLPSSIAIKIENGCFAWDPESSQPTLQDLNVAIPTGKLTMVVGTVGSGKSSLLSAILEEMTLQDGSLLINGSRNSIAYAGQKAWLLNTSLRENILFGQAFNLKRYRRIIAACALEADIAMLPAGDQTEIGEKGINLSGGQKQRISVARAMYSGRDIILLDDPLSALDVHVGSHLFEHGILGNLRKKTKTVILVTHQLQYLAHADKILLMRDGRIAQEGTLQDLAAAEPDLYSGYEKAVKGMTDLESEAETDGESRIQEMMKIRKQISGQQSISRDEEVGETCVDERGRLMAEEELERGSVSWRVYFYYAKAIKLPIAFVILLVYPLQAGVTAGSNYWLSAWSEAGLSYGNATNTAYYIEVYAAISVAGLLTSFVTTMTTVTGLLIAARHLFKLMLSNVIHMPMRFFDTTPIGRIINRFSADTHTIDEKLMMSFDAIFYHLTNILAALIINAIISPLFLVFTLPFCVLYYFIQKVFITTSRELQRLDSTSKSPIFAFFSETLGGLSSIRAYRKHQAFFDDIMQRVATNNTAYLYLQTSIKWLAVRLDLVGAFVVLISGLTTVLGALHGTVDLSLVGLGISYALMVSMFLQQLVQYMAEAEMEMNAVERVKHYTTLTTESYQGMEPPFDWPSKGAISIEDISVRYAEELDPVLKDVTVHIQAGEKVGICGRTGSGKSSLTLALLRIVDTFRGRILIDDIDIASVPLTTLRRRLAMIPQDPVLFDGTIRMNLDPEDRKTEKELWDALETAQLKELVMSMEEGIDSQVSEGGENFSIGQRQLFCLARAFLRNTPVLIMDEATASIDVETDRILQQVVATAFASKTVLTIAHRVATILDSDTILTLSQGEVIEHDTPENLLANPDSVFASLVNANQ</sequence>
<keyword evidence="5" id="KW-0067">ATP-binding</keyword>
<evidence type="ECO:0000256" key="3">
    <source>
        <dbReference type="ARBA" id="ARBA00022692"/>
    </source>
</evidence>
<keyword evidence="6 8" id="KW-1133">Transmembrane helix</keyword>
<dbReference type="FunFam" id="1.20.1560.10:FF:000010">
    <property type="entry name" value="Multidrug resistance-associated ABC transporter"/>
    <property type="match status" value="1"/>
</dbReference>
<feature type="transmembrane region" description="Helical" evidence="8">
    <location>
        <begin position="474"/>
        <end position="494"/>
    </location>
</feature>
<feature type="domain" description="ABC transmembrane type-1" evidence="10">
    <location>
        <begin position="1067"/>
        <end position="1341"/>
    </location>
</feature>
<dbReference type="InterPro" id="IPR036640">
    <property type="entry name" value="ABC1_TM_sf"/>
</dbReference>
<keyword evidence="7 8" id="KW-0472">Membrane</keyword>
<dbReference type="InterPro" id="IPR011527">
    <property type="entry name" value="ABC1_TM_dom"/>
</dbReference>
<feature type="transmembrane region" description="Helical" evidence="8">
    <location>
        <begin position="1099"/>
        <end position="1127"/>
    </location>
</feature>
<feature type="transmembrane region" description="Helical" evidence="8">
    <location>
        <begin position="1286"/>
        <end position="1306"/>
    </location>
</feature>
<proteinExistence type="predicted"/>
<evidence type="ECO:0000256" key="4">
    <source>
        <dbReference type="ARBA" id="ARBA00022741"/>
    </source>
</evidence>
<dbReference type="Pfam" id="PF00005">
    <property type="entry name" value="ABC_tran"/>
    <property type="match status" value="2"/>
</dbReference>
<dbReference type="InterPro" id="IPR003593">
    <property type="entry name" value="AAA+_ATPase"/>
</dbReference>
<feature type="transmembrane region" description="Helical" evidence="8">
    <location>
        <begin position="577"/>
        <end position="602"/>
    </location>
</feature>
<dbReference type="FunFam" id="3.40.50.300:FF:000163">
    <property type="entry name" value="Multidrug resistance-associated protein member 4"/>
    <property type="match status" value="1"/>
</dbReference>
<feature type="transmembrane region" description="Helical" evidence="8">
    <location>
        <begin position="1312"/>
        <end position="1333"/>
    </location>
</feature>
<dbReference type="PROSITE" id="PS50929">
    <property type="entry name" value="ABC_TM1F"/>
    <property type="match status" value="2"/>
</dbReference>
<feature type="transmembrane region" description="Helical" evidence="8">
    <location>
        <begin position="1181"/>
        <end position="1212"/>
    </location>
</feature>
<comment type="subcellular location">
    <subcellularLocation>
        <location evidence="1">Membrane</location>
        <topology evidence="1">Multi-pass membrane protein</topology>
    </subcellularLocation>
</comment>
<feature type="transmembrane region" description="Helical" evidence="8">
    <location>
        <begin position="111"/>
        <end position="131"/>
    </location>
</feature>